<dbReference type="InterPro" id="IPR027417">
    <property type="entry name" value="P-loop_NTPase"/>
</dbReference>
<evidence type="ECO:0000256" key="1">
    <source>
        <dbReference type="SAM" id="Coils"/>
    </source>
</evidence>
<dbReference type="Gene3D" id="3.40.50.300">
    <property type="entry name" value="P-loop containing nucleotide triphosphate hydrolases"/>
    <property type="match status" value="1"/>
</dbReference>
<reference evidence="6" key="1">
    <citation type="submission" date="2023-07" db="EMBL/GenBank/DDBJ databases">
        <title>30 novel species of actinomycetes from the DSMZ collection.</title>
        <authorList>
            <person name="Nouioui I."/>
        </authorList>
    </citation>
    <scope>NUCLEOTIDE SEQUENCE [LARGE SCALE GENOMIC DNA]</scope>
    <source>
        <strain evidence="6">DSM 40932</strain>
    </source>
</reference>
<dbReference type="SUPFAM" id="SSF52540">
    <property type="entry name" value="P-loop containing nucleoside triphosphate hydrolases"/>
    <property type="match status" value="1"/>
</dbReference>
<keyword evidence="3" id="KW-0812">Transmembrane</keyword>
<evidence type="ECO:0000313" key="6">
    <source>
        <dbReference type="Proteomes" id="UP001180556"/>
    </source>
</evidence>
<feature type="compositionally biased region" description="Low complexity" evidence="2">
    <location>
        <begin position="453"/>
        <end position="466"/>
    </location>
</feature>
<dbReference type="RefSeq" id="WP_311605032.1">
    <property type="nucleotide sequence ID" value="NZ_JAVRFG010000045.1"/>
</dbReference>
<feature type="transmembrane region" description="Helical" evidence="3">
    <location>
        <begin position="506"/>
        <end position="537"/>
    </location>
</feature>
<evidence type="ECO:0000313" key="5">
    <source>
        <dbReference type="EMBL" id="MDT0494173.1"/>
    </source>
</evidence>
<feature type="region of interest" description="Disordered" evidence="2">
    <location>
        <begin position="446"/>
        <end position="470"/>
    </location>
</feature>
<dbReference type="EMBL" id="JAVRFG010000045">
    <property type="protein sequence ID" value="MDT0494173.1"/>
    <property type="molecule type" value="Genomic_DNA"/>
</dbReference>
<name>A0ABU2W9K6_9ACTN</name>
<dbReference type="PANTHER" id="PTHR43681">
    <property type="entry name" value="TRANSMEMBRANE GTPASE FZO"/>
    <property type="match status" value="1"/>
</dbReference>
<evidence type="ECO:0000256" key="3">
    <source>
        <dbReference type="SAM" id="Phobius"/>
    </source>
</evidence>
<organism evidence="5 6">
    <name type="scientific">Streptomyces stephensoniae</name>
    <dbReference type="NCBI Taxonomy" id="3375367"/>
    <lineage>
        <taxon>Bacteria</taxon>
        <taxon>Bacillati</taxon>
        <taxon>Actinomycetota</taxon>
        <taxon>Actinomycetes</taxon>
        <taxon>Kitasatosporales</taxon>
        <taxon>Streptomycetaceae</taxon>
        <taxon>Streptomyces</taxon>
    </lineage>
</organism>
<gene>
    <name evidence="5" type="ORF">RM717_27070</name>
</gene>
<dbReference type="InterPro" id="IPR051943">
    <property type="entry name" value="TRAFAC_Dynamin-like_GTPase"/>
</dbReference>
<feature type="region of interest" description="Disordered" evidence="2">
    <location>
        <begin position="652"/>
        <end position="684"/>
    </location>
</feature>
<keyword evidence="6" id="KW-1185">Reference proteome</keyword>
<proteinExistence type="predicted"/>
<accession>A0ABU2W9K6</accession>
<protein>
    <submittedName>
        <fullName evidence="5">Dynamin family protein</fullName>
    </submittedName>
</protein>
<feature type="compositionally biased region" description="Low complexity" evidence="2">
    <location>
        <begin position="660"/>
        <end position="684"/>
    </location>
</feature>
<keyword evidence="3" id="KW-1133">Transmembrane helix</keyword>
<dbReference type="InterPro" id="IPR045063">
    <property type="entry name" value="Dynamin_N"/>
</dbReference>
<dbReference type="Proteomes" id="UP001180556">
    <property type="component" value="Unassembled WGS sequence"/>
</dbReference>
<sequence>MNDTTGRTDRHDALVDLVYEAAEAVEALTGESASGGSAARILAELDALSTGAAVAVCVGEKKRGKSSLINALTGHPGLLPVDIDVASSVHVLVRHGETPQAAVHRWESAGAGQEAQDQDHEPTAEPVALDRIAEYAALDPETQLPRYDDVSHLDVAVPAEVLRPGLVLVDTPGVGGLVAGHAQLTLATLGRADALVFVTDGSGELTRSELAFLERATERIATVVFVLTKTDKYPHWRKVMERDRALIAEHAPRYARAPWFAVSAVLEEDAQEAERAGDPETARLRGAEGGCGELRSALRRLITDRALDLRMANTAHVIRGALAPLAAQADRMLEASAGDPAVTAEVQRLQSALAREKSAAAAWRTSLRSRAAELEADLLLRFRRSVNDLRSSAEDLLSVAGSATELQKLPASLEEATRAAWLDLENALGAGLGDIARETGAEIEKALGGGTTSGTTSGTTPGTISGAASPFGLPLPDRLRDLPQPVSTAHDQSGPGAFMERLVPSWGAGAITFGVGAFLSGGLFIPLVAGAGVTAWLSSRRRLRGELFRERADVQRYVSRVVNELNTEAPPLIRKAVGRTRDGLVRMITLALEQREREVRGELKELRAVLAREQEEREELADAARSRYELITGLLDRLDALAPMTDPAAFSVPAGLSGYGADASGPSGSSDSSSPSDASVNGAK</sequence>
<keyword evidence="3" id="KW-0472">Membrane</keyword>
<evidence type="ECO:0000256" key="2">
    <source>
        <dbReference type="SAM" id="MobiDB-lite"/>
    </source>
</evidence>
<dbReference type="Pfam" id="PF00350">
    <property type="entry name" value="Dynamin_N"/>
    <property type="match status" value="1"/>
</dbReference>
<feature type="coiled-coil region" evidence="1">
    <location>
        <begin position="596"/>
        <end position="623"/>
    </location>
</feature>
<dbReference type="PANTHER" id="PTHR43681:SF1">
    <property type="entry name" value="SARCALUMENIN"/>
    <property type="match status" value="1"/>
</dbReference>
<keyword evidence="1" id="KW-0175">Coiled coil</keyword>
<feature type="domain" description="Dynamin N-terminal" evidence="4">
    <location>
        <begin position="57"/>
        <end position="229"/>
    </location>
</feature>
<evidence type="ECO:0000259" key="4">
    <source>
        <dbReference type="Pfam" id="PF00350"/>
    </source>
</evidence>
<comment type="caution">
    <text evidence="5">The sequence shown here is derived from an EMBL/GenBank/DDBJ whole genome shotgun (WGS) entry which is preliminary data.</text>
</comment>